<keyword evidence="1" id="KW-1133">Transmembrane helix</keyword>
<dbReference type="EMBL" id="BMAV01016741">
    <property type="protein sequence ID" value="GFY67781.1"/>
    <property type="molecule type" value="Genomic_DNA"/>
</dbReference>
<keyword evidence="1" id="KW-0812">Transmembrane</keyword>
<dbReference type="Proteomes" id="UP000886998">
    <property type="component" value="Unassembled WGS sequence"/>
</dbReference>
<dbReference type="OrthoDB" id="6431611at2759"/>
<keyword evidence="1" id="KW-0472">Membrane</keyword>
<evidence type="ECO:0000313" key="3">
    <source>
        <dbReference type="Proteomes" id="UP000886998"/>
    </source>
</evidence>
<name>A0A8X6Y7X6_9ARAC</name>
<organism evidence="2 3">
    <name type="scientific">Trichonephila inaurata madagascariensis</name>
    <dbReference type="NCBI Taxonomy" id="2747483"/>
    <lineage>
        <taxon>Eukaryota</taxon>
        <taxon>Metazoa</taxon>
        <taxon>Ecdysozoa</taxon>
        <taxon>Arthropoda</taxon>
        <taxon>Chelicerata</taxon>
        <taxon>Arachnida</taxon>
        <taxon>Araneae</taxon>
        <taxon>Araneomorphae</taxon>
        <taxon>Entelegynae</taxon>
        <taxon>Araneoidea</taxon>
        <taxon>Nephilidae</taxon>
        <taxon>Trichonephila</taxon>
        <taxon>Trichonephila inaurata</taxon>
    </lineage>
</organism>
<comment type="caution">
    <text evidence="2">The sequence shown here is derived from an EMBL/GenBank/DDBJ whole genome shotgun (WGS) entry which is preliminary data.</text>
</comment>
<sequence>MTLSASSIAEASAEVGTMALIMPEEEGKSSFNHQRFIMLAEKEITFTVWKLTPIRRNFIFGIFGILFTYTLMLYTLNPLKEV</sequence>
<reference evidence="2" key="1">
    <citation type="submission" date="2020-08" db="EMBL/GenBank/DDBJ databases">
        <title>Multicomponent nature underlies the extraordinary mechanical properties of spider dragline silk.</title>
        <authorList>
            <person name="Kono N."/>
            <person name="Nakamura H."/>
            <person name="Mori M."/>
            <person name="Yoshida Y."/>
            <person name="Ohtoshi R."/>
            <person name="Malay A.D."/>
            <person name="Moran D.A.P."/>
            <person name="Tomita M."/>
            <person name="Numata K."/>
            <person name="Arakawa K."/>
        </authorList>
    </citation>
    <scope>NUCLEOTIDE SEQUENCE</scope>
</reference>
<gene>
    <name evidence="2" type="ORF">TNIN_74691</name>
</gene>
<keyword evidence="3" id="KW-1185">Reference proteome</keyword>
<feature type="transmembrane region" description="Helical" evidence="1">
    <location>
        <begin position="58"/>
        <end position="76"/>
    </location>
</feature>
<protein>
    <submittedName>
        <fullName evidence="2">Uncharacterized protein</fullName>
    </submittedName>
</protein>
<dbReference type="AlphaFoldDB" id="A0A8X6Y7X6"/>
<accession>A0A8X6Y7X6</accession>
<proteinExistence type="predicted"/>
<evidence type="ECO:0000313" key="2">
    <source>
        <dbReference type="EMBL" id="GFY67781.1"/>
    </source>
</evidence>
<evidence type="ECO:0000256" key="1">
    <source>
        <dbReference type="SAM" id="Phobius"/>
    </source>
</evidence>